<sequence>MSTDDQHSNDQFELDHYAEISALRDKLTGELAQILSTGMAAATTLRDLQSNSVYDVELCECTAGDDVQKFIDDAMRFTRAAYTVLHDLTERDK</sequence>
<gene>
    <name evidence="1" type="ORF">pCBMA213_2_00122</name>
</gene>
<reference evidence="1" key="1">
    <citation type="submission" date="2016-12" db="EMBL/GenBank/DDBJ databases">
        <title>Complete plasmid sequence carrying type IV-like and type VII secretion systems from an atypical mycobacteria strain.</title>
        <authorList>
            <person name="Morgado S."/>
            <person name="Marin M."/>
            <person name="Fonseca E."/>
            <person name="Freitas F."/>
            <person name="Vicente A.C."/>
        </authorList>
    </citation>
    <scope>NUCLEOTIDE SEQUENCE</scope>
    <source>
        <strain evidence="1">CBMA 213</strain>
        <plasmid evidence="1">pCBMA213_2</plasmid>
    </source>
</reference>
<keyword evidence="1" id="KW-0614">Plasmid</keyword>
<protein>
    <recommendedName>
        <fullName evidence="2">ESX-1 secretion-associated protein EspC</fullName>
    </recommendedName>
</protein>
<dbReference type="AlphaFoldDB" id="A0A1S6GKV0"/>
<name>A0A1S6GKV0_9MYCO</name>
<dbReference type="RefSeq" id="WP_155909811.1">
    <property type="nucleotide sequence ID" value="NZ_MZMR01000015.1"/>
</dbReference>
<dbReference type="EMBL" id="KY349138">
    <property type="protein sequence ID" value="AQS22486.1"/>
    <property type="molecule type" value="Genomic_DNA"/>
</dbReference>
<proteinExistence type="predicted"/>
<organism evidence="1">
    <name type="scientific">Mycolicibacterium sp. CBMA 213</name>
    <dbReference type="NCBI Taxonomy" id="1968788"/>
    <lineage>
        <taxon>Bacteria</taxon>
        <taxon>Bacillati</taxon>
        <taxon>Actinomycetota</taxon>
        <taxon>Actinomycetes</taxon>
        <taxon>Mycobacteriales</taxon>
        <taxon>Mycobacteriaceae</taxon>
        <taxon>Mycolicibacterium</taxon>
    </lineage>
</organism>
<evidence type="ECO:0000313" key="1">
    <source>
        <dbReference type="EMBL" id="AQS22486.1"/>
    </source>
</evidence>
<geneLocation type="plasmid" evidence="1">
    <name>pCBMA213_2</name>
</geneLocation>
<accession>A0A1S6GKV0</accession>
<evidence type="ECO:0008006" key="2">
    <source>
        <dbReference type="Google" id="ProtNLM"/>
    </source>
</evidence>